<dbReference type="InterPro" id="IPR000198">
    <property type="entry name" value="RhoGAP_dom"/>
</dbReference>
<dbReference type="InterPro" id="IPR008936">
    <property type="entry name" value="Rho_GTPase_activation_prot"/>
</dbReference>
<feature type="domain" description="SH3" evidence="8">
    <location>
        <begin position="809"/>
        <end position="868"/>
    </location>
</feature>
<sequence length="1424" mass="158958">MSSSNLSALSAGSLQAPGSPMEPPRVSLLRESSFVEDDFITAQHAAPGALAKLSGLHEWLSLENRRVKQWWSTRSGTDLHKIYMNQLQDTDELRSQLNEQLRALDGRVDTQTTLVAELQEWFRRRAELHTDYAGKLDKLAKSLHQRHKENKAKREQWHLFSVYNCWNSLMTQTRKDARDHAAMADVYTNNIIPRFTQVQDDLQRIYKRCREIGYESHEELLKVLHELHTTMRTYHTYQTEFKNAETKLRNFEAQRTKLEQAIPKEKLEKSKKFRVIEKEIQKRTSKYQDAKMKALKARNEYILSMDSANAAIHKYFVEDLSDIVDCMDFGFHSSIARALLTHVSGQECIKRSTQSGIDDVHKSINNMDSRLDKQRFLEFNNAAFMLPKKFEFQGHKGDETSVVVVNRSIQEEMEKRYAHLVERLTSLKTESEETWKTIETAEKTLMDMISQRDYDVAHYFADEQRHDTKQPESMLIKQKADRQETEDFYLGKFRDYTLGSNLIIRLQARYELMRKSLGDETQATSSPTPTRSIPTLVQNKPRRRRIGRNPLMGQPKLFGGSLEEYLESTSQEIPLIIKSCVRVINLYGLHHQGIFRVSGSQVEINNFRESFERMEDPLADVTDASDINSVAGVLKLYLRELREPLFPTVFFDQFMEIAQLEKKHDFVVKMREVVTSLSRPVFVVMRYVFAFLNHLSEFSDENMMDPYNLAICFGPTLVPIPEDKDQVQYQNLVNELIKNIIIFSEDIFPSDGGGTVYEKYISRDSIDLDAEVGDAPSEAHDDVDSEPGQSEDDSVFRDKDIALQIFGKSEILEAIAQFDFIARSERELSFNKSDILVLHSQVSSDWWRGSFQGRQGLIPDKYILLKIRDEDKDRLSERSTADEVRRRASSSSESILSTATGQSNTHSSASGGAHPPASPSLLSQDSGSSVGVSLDAGEDPDPHQSSGSVSPVPSGGGTLGESSGCGGGSPVPSSSPSPTPPHSLEPSGASGGGSCGPLADPATRLTIKEEGRRIQRNLSIRKENSSPTPSATLQPTIFTQIMLGDSLSRSKGSVSMDETKDNDTSAQETGESRLVDAMSVSMLEPNRASSDTLGGSLNRSSSGGGKGSPLSRSMLEVREDASGHQSSPSGTWDQQRPRLQSQGSNLSSSSSDEKLNGSPRNIWERRSTKSKPVLAPDLVMDLPVNTLSSSPKDNHSISSPRLRRLHHHRGEGHSYDSSSSSGSNSPGTASPDMTGAETFAKTNQSTLKKTPALKTFGGHSVDVQTQTFVPVKLSAAIAPRTQKSIKIESPKIPTKNTELHITEEKEPEQEPSVTSIVRSLDNVMQQLDSEMRCERTEKAEDNQKEPEVRVEIRSMGSSLDANQPPVITPSTPKLAARYLQAVAASSGSPNSAGAKPQVRVKPTVLKKPPTINSRSSPEPEPSKR</sequence>
<organism evidence="11 12">
    <name type="scientific">Meganyctiphanes norvegica</name>
    <name type="common">Northern krill</name>
    <name type="synonym">Thysanopoda norvegica</name>
    <dbReference type="NCBI Taxonomy" id="48144"/>
    <lineage>
        <taxon>Eukaryota</taxon>
        <taxon>Metazoa</taxon>
        <taxon>Ecdysozoa</taxon>
        <taxon>Arthropoda</taxon>
        <taxon>Crustacea</taxon>
        <taxon>Multicrustacea</taxon>
        <taxon>Malacostraca</taxon>
        <taxon>Eumalacostraca</taxon>
        <taxon>Eucarida</taxon>
        <taxon>Euphausiacea</taxon>
        <taxon>Euphausiidae</taxon>
        <taxon>Meganyctiphanes</taxon>
    </lineage>
</organism>
<comment type="caution">
    <text evidence="11">The sequence shown here is derived from an EMBL/GenBank/DDBJ whole genome shotgun (WGS) entry which is preliminary data.</text>
</comment>
<keyword evidence="3 5" id="KW-0175">Coiled coil</keyword>
<dbReference type="Gene3D" id="2.30.30.40">
    <property type="entry name" value="SH3 Domains"/>
    <property type="match status" value="1"/>
</dbReference>
<dbReference type="EMBL" id="CAXKWB010000393">
    <property type="protein sequence ID" value="CAL4060574.1"/>
    <property type="molecule type" value="Genomic_DNA"/>
</dbReference>
<feature type="compositionally biased region" description="Acidic residues" evidence="7">
    <location>
        <begin position="783"/>
        <end position="793"/>
    </location>
</feature>
<dbReference type="FunFam" id="1.20.1270.60:FF:000094">
    <property type="entry name" value="SLIT-ROBO Rho GTPase-activating 2 protein"/>
    <property type="match status" value="1"/>
</dbReference>
<keyword evidence="1 4" id="KW-0728">SH3 domain</keyword>
<dbReference type="SMART" id="SM00326">
    <property type="entry name" value="SH3"/>
    <property type="match status" value="1"/>
</dbReference>
<feature type="non-terminal residue" evidence="11">
    <location>
        <position position="1424"/>
    </location>
</feature>
<evidence type="ECO:0000313" key="11">
    <source>
        <dbReference type="EMBL" id="CAL4060574.1"/>
    </source>
</evidence>
<dbReference type="PROSITE" id="PS51741">
    <property type="entry name" value="F_BAR"/>
    <property type="match status" value="1"/>
</dbReference>
<dbReference type="SMART" id="SM00055">
    <property type="entry name" value="FCH"/>
    <property type="match status" value="1"/>
</dbReference>
<feature type="domain" description="Rho-GAP" evidence="9">
    <location>
        <begin position="560"/>
        <end position="748"/>
    </location>
</feature>
<feature type="compositionally biased region" description="Basic and acidic residues" evidence="7">
    <location>
        <begin position="874"/>
        <end position="886"/>
    </location>
</feature>
<dbReference type="Gene3D" id="1.10.555.10">
    <property type="entry name" value="Rho GTPase activation protein"/>
    <property type="match status" value="1"/>
</dbReference>
<evidence type="ECO:0000256" key="6">
    <source>
        <dbReference type="SAM" id="Coils"/>
    </source>
</evidence>
<evidence type="ECO:0000256" key="4">
    <source>
        <dbReference type="PROSITE-ProRule" id="PRU00192"/>
    </source>
</evidence>
<evidence type="ECO:0000256" key="7">
    <source>
        <dbReference type="SAM" id="MobiDB-lite"/>
    </source>
</evidence>
<dbReference type="GO" id="GO:0005096">
    <property type="term" value="F:GTPase activator activity"/>
    <property type="evidence" value="ECO:0007669"/>
    <property type="project" value="UniProtKB-KW"/>
</dbReference>
<feature type="region of interest" description="Disordered" evidence="7">
    <location>
        <begin position="774"/>
        <end position="794"/>
    </location>
</feature>
<feature type="region of interest" description="Disordered" evidence="7">
    <location>
        <begin position="1048"/>
        <end position="1178"/>
    </location>
</feature>
<dbReference type="InterPro" id="IPR027267">
    <property type="entry name" value="AH/BAR_dom_sf"/>
</dbReference>
<evidence type="ECO:0000256" key="2">
    <source>
        <dbReference type="ARBA" id="ARBA00022468"/>
    </source>
</evidence>
<protein>
    <recommendedName>
        <fullName evidence="13">SLIT-ROBO Rho GTPase-activating protein 1-like</fullName>
    </recommendedName>
</protein>
<feature type="compositionally biased region" description="Low complexity" evidence="7">
    <location>
        <begin position="1140"/>
        <end position="1150"/>
    </location>
</feature>
<feature type="compositionally biased region" description="Low complexity" evidence="7">
    <location>
        <begin position="906"/>
        <end position="935"/>
    </location>
</feature>
<dbReference type="PROSITE" id="PS50002">
    <property type="entry name" value="SH3"/>
    <property type="match status" value="1"/>
</dbReference>
<dbReference type="FunFam" id="2.30.30.40:FF:000136">
    <property type="entry name" value="Rho GTPase activating protein 4"/>
    <property type="match status" value="1"/>
</dbReference>
<dbReference type="InterPro" id="IPR051627">
    <property type="entry name" value="SLIT-ROBO_RhoGAP"/>
</dbReference>
<dbReference type="Proteomes" id="UP001497623">
    <property type="component" value="Unassembled WGS sequence"/>
</dbReference>
<dbReference type="SMART" id="SM00324">
    <property type="entry name" value="RhoGAP"/>
    <property type="match status" value="1"/>
</dbReference>
<evidence type="ECO:0000256" key="1">
    <source>
        <dbReference type="ARBA" id="ARBA00022443"/>
    </source>
</evidence>
<dbReference type="SUPFAM" id="SSF48350">
    <property type="entry name" value="GTPase activation domain, GAP"/>
    <property type="match status" value="1"/>
</dbReference>
<name>A0AAV2PP85_MEGNR</name>
<feature type="compositionally biased region" description="Pro residues" evidence="7">
    <location>
        <begin position="973"/>
        <end position="983"/>
    </location>
</feature>
<feature type="compositionally biased region" description="Low complexity" evidence="7">
    <location>
        <begin position="1215"/>
        <end position="1230"/>
    </location>
</feature>
<feature type="region of interest" description="Disordered" evidence="7">
    <location>
        <begin position="1"/>
        <end position="25"/>
    </location>
</feature>
<dbReference type="Pfam" id="PF00620">
    <property type="entry name" value="RhoGAP"/>
    <property type="match status" value="1"/>
</dbReference>
<dbReference type="SUPFAM" id="SSF50044">
    <property type="entry name" value="SH3-domain"/>
    <property type="match status" value="1"/>
</dbReference>
<dbReference type="Pfam" id="PF00611">
    <property type="entry name" value="FCH"/>
    <property type="match status" value="1"/>
</dbReference>
<dbReference type="CDD" id="cd07656">
    <property type="entry name" value="F-BAR_srGAP"/>
    <property type="match status" value="1"/>
</dbReference>
<dbReference type="PROSITE" id="PS50238">
    <property type="entry name" value="RHOGAP"/>
    <property type="match status" value="1"/>
</dbReference>
<dbReference type="InterPro" id="IPR001452">
    <property type="entry name" value="SH3_domain"/>
</dbReference>
<keyword evidence="2" id="KW-0343">GTPase activation</keyword>
<feature type="region of interest" description="Disordered" evidence="7">
    <location>
        <begin position="1382"/>
        <end position="1424"/>
    </location>
</feature>
<keyword evidence="12" id="KW-1185">Reference proteome</keyword>
<feature type="compositionally biased region" description="Low complexity" evidence="7">
    <location>
        <begin position="1382"/>
        <end position="1394"/>
    </location>
</feature>
<feature type="domain" description="F-BAR" evidence="10">
    <location>
        <begin position="87"/>
        <end position="372"/>
    </location>
</feature>
<evidence type="ECO:0008006" key="13">
    <source>
        <dbReference type="Google" id="ProtNLM"/>
    </source>
</evidence>
<accession>A0AAV2PP85</accession>
<gene>
    <name evidence="11" type="ORF">MNOR_LOCUS1470</name>
</gene>
<feature type="coiled-coil region" evidence="6">
    <location>
        <begin position="234"/>
        <end position="268"/>
    </location>
</feature>
<feature type="compositionally biased region" description="Polar residues" evidence="7">
    <location>
        <begin position="1025"/>
        <end position="1035"/>
    </location>
</feature>
<dbReference type="PANTHER" id="PTHR14166">
    <property type="entry name" value="SLIT-ROBO RHO GTPASE ACTIVATING PROTEIN"/>
    <property type="match status" value="1"/>
</dbReference>
<feature type="region of interest" description="Disordered" evidence="7">
    <location>
        <begin position="874"/>
        <end position="1035"/>
    </location>
</feature>
<dbReference type="CDD" id="cd11809">
    <property type="entry name" value="SH3_srGAP"/>
    <property type="match status" value="1"/>
</dbReference>
<dbReference type="InterPro" id="IPR031160">
    <property type="entry name" value="F_BAR_dom"/>
</dbReference>
<evidence type="ECO:0000256" key="5">
    <source>
        <dbReference type="PROSITE-ProRule" id="PRU01077"/>
    </source>
</evidence>
<evidence type="ECO:0000259" key="8">
    <source>
        <dbReference type="PROSITE" id="PS50002"/>
    </source>
</evidence>
<dbReference type="Pfam" id="PF00018">
    <property type="entry name" value="SH3_1"/>
    <property type="match status" value="1"/>
</dbReference>
<dbReference type="InterPro" id="IPR036028">
    <property type="entry name" value="SH3-like_dom_sf"/>
</dbReference>
<feature type="compositionally biased region" description="Polar residues" evidence="7">
    <location>
        <begin position="1123"/>
        <end position="1139"/>
    </location>
</feature>
<feature type="region of interest" description="Disordered" evidence="7">
    <location>
        <begin position="1209"/>
        <end position="1245"/>
    </location>
</feature>
<evidence type="ECO:0000259" key="9">
    <source>
        <dbReference type="PROSITE" id="PS50238"/>
    </source>
</evidence>
<reference evidence="11 12" key="1">
    <citation type="submission" date="2024-05" db="EMBL/GenBank/DDBJ databases">
        <authorList>
            <person name="Wallberg A."/>
        </authorList>
    </citation>
    <scope>NUCLEOTIDE SEQUENCE [LARGE SCALE GENOMIC DNA]</scope>
</reference>
<evidence type="ECO:0000313" key="12">
    <source>
        <dbReference type="Proteomes" id="UP001497623"/>
    </source>
</evidence>
<evidence type="ECO:0000259" key="10">
    <source>
        <dbReference type="PROSITE" id="PS51741"/>
    </source>
</evidence>
<feature type="compositionally biased region" description="Gly residues" evidence="7">
    <location>
        <begin position="954"/>
        <end position="969"/>
    </location>
</feature>
<evidence type="ECO:0000256" key="3">
    <source>
        <dbReference type="ARBA" id="ARBA00023054"/>
    </source>
</evidence>
<dbReference type="Gene3D" id="1.20.1270.60">
    <property type="entry name" value="Arfaptin homology (AH) domain/BAR domain"/>
    <property type="match status" value="1"/>
</dbReference>
<dbReference type="CDD" id="cd04383">
    <property type="entry name" value="RhoGAP_srGAP"/>
    <property type="match status" value="1"/>
</dbReference>
<proteinExistence type="predicted"/>
<dbReference type="GO" id="GO:0007165">
    <property type="term" value="P:signal transduction"/>
    <property type="evidence" value="ECO:0007669"/>
    <property type="project" value="InterPro"/>
</dbReference>
<dbReference type="InterPro" id="IPR001060">
    <property type="entry name" value="FCH_dom"/>
</dbReference>
<dbReference type="SUPFAM" id="SSF103657">
    <property type="entry name" value="BAR/IMD domain-like"/>
    <property type="match status" value="1"/>
</dbReference>
<feature type="compositionally biased region" description="Low complexity" evidence="7">
    <location>
        <begin position="1"/>
        <end position="19"/>
    </location>
</feature>
<dbReference type="FunFam" id="1.10.555.10:FF:000026">
    <property type="entry name" value="Rho GTPase activating protein 4"/>
    <property type="match status" value="1"/>
</dbReference>